<dbReference type="EC" id="3.2.1.89" evidence="4"/>
<comment type="similarity">
    <text evidence="1 4">Belongs to the glycosyl hydrolase 53 family.</text>
</comment>
<dbReference type="RefSeq" id="WP_203752722.1">
    <property type="nucleotide sequence ID" value="NZ_BONK01000006.1"/>
</dbReference>
<dbReference type="SUPFAM" id="SSF51445">
    <property type="entry name" value="(Trans)glycosidases"/>
    <property type="match status" value="1"/>
</dbReference>
<dbReference type="Gene3D" id="1.20.1270.90">
    <property type="entry name" value="AF1782-like"/>
    <property type="match status" value="1"/>
</dbReference>
<dbReference type="EMBL" id="BONK01000006">
    <property type="protein sequence ID" value="GIG21322.1"/>
    <property type="molecule type" value="Genomic_DNA"/>
</dbReference>
<keyword evidence="2 4" id="KW-0378">Hydrolase</keyword>
<evidence type="ECO:0000256" key="5">
    <source>
        <dbReference type="SAM" id="MobiDB-lite"/>
    </source>
</evidence>
<feature type="domain" description="Bacterial Ig-like" evidence="7">
    <location>
        <begin position="456"/>
        <end position="501"/>
    </location>
</feature>
<reference evidence="8" key="1">
    <citation type="submission" date="2021-01" db="EMBL/GenBank/DDBJ databases">
        <title>Whole genome shotgun sequence of Cellulomonas chitinilytica NBRC 110799.</title>
        <authorList>
            <person name="Komaki H."/>
            <person name="Tamura T."/>
        </authorList>
    </citation>
    <scope>NUCLEOTIDE SEQUENCE</scope>
    <source>
        <strain evidence="8">NBRC 110799</strain>
    </source>
</reference>
<dbReference type="GO" id="GO:0015926">
    <property type="term" value="F:glucosidase activity"/>
    <property type="evidence" value="ECO:0007669"/>
    <property type="project" value="InterPro"/>
</dbReference>
<comment type="catalytic activity">
    <reaction evidence="4">
        <text>The enzyme specifically hydrolyzes (1-&gt;4)-beta-D-galactosidic linkages in type I arabinogalactans.</text>
        <dbReference type="EC" id="3.2.1.89"/>
    </reaction>
</comment>
<keyword evidence="6" id="KW-1133">Transmembrane helix</keyword>
<sequence length="896" mass="92455">MTTHKRPRPRSPLARRGTIVAIAAGVGLIAPAALSAATDGGPVEAGIVVQKVEGLPDDFAAGVDVSSVLSLEASGVTFRDDDGQVADLFDVLADHGVTHVRIRVWNDPWDSEGNGYGGGTVDVPRAVQIGERATAAGLQVLVDFHYSDFWADPAKQKAPKAWASLDAAQTAAAVGTFTTDALTQFKDAGVDVTMVQVGNETNNGVAGIACPSAGATTANWAPCAAVYQAGSAAARDVFPDALVAVHFTNPENGRYPSYAAALDGNHVDYDVFASSYYPYWHGTLANLTSSLKTVADSYDKLVMVAETSWNYTFDDGDGWQNTITTSTTNNRYAASVQGQADELSDVIRAVVDVGPAGIGAFWWEPAWLPVGPPSALDANKLLWEHDGSGWAASYAGEFDPVDAGQWFGGSSWDNQALFDVEGNPLGSLRTFQYVRTGATAPRVVTQVETVALDLRAGEPVDLPDSVAVTYNDRSVEHPTVYWSGAVSWIRGPGTYVIPGRTTTGIDVTATVDVRAENVVVNPGFEDPDTSMWAFSTAVPTIGTDTPFSGAKGVAFWSGSAYSFEVTQHIEDVPPGAYVLSATTQGTNSPSSDARELFATTSSGEVSAPLEIAGYKEWRTATVPVQVGDDGVVTVGARFALSAGAWGTLDEVRLVPAQPTVSVDTSALEAVLADAASVDRAAWTPESLAELDEAVAVAHVVQAGSQATQQDVDDATAVVQVALNGLVAVPEPTPSTSPSSSPSASATPSASASPTATASPSATPAPPTVTASRTSAHPGDTVTITATGLTVTEVEVGVASTYQKLATVPVVNGTATATVTLPANLPAGVHHVQLRNVTTGEVLAQVEITVTAASSGTLAATGAQIEGILALAGVLVLAGTAAVAVRRRRLSGGAVTH</sequence>
<evidence type="ECO:0000313" key="8">
    <source>
        <dbReference type="EMBL" id="GIG21322.1"/>
    </source>
</evidence>
<evidence type="ECO:0000259" key="7">
    <source>
        <dbReference type="Pfam" id="PF07532"/>
    </source>
</evidence>
<dbReference type="Gene3D" id="3.20.20.80">
    <property type="entry name" value="Glycosidases"/>
    <property type="match status" value="1"/>
</dbReference>
<keyword evidence="4" id="KW-0732">Signal</keyword>
<dbReference type="PANTHER" id="PTHR34983:SF2">
    <property type="entry name" value="ENDO-BETA-1,4-GALACTANASE"/>
    <property type="match status" value="1"/>
</dbReference>
<dbReference type="AlphaFoldDB" id="A0A919U2C2"/>
<feature type="transmembrane region" description="Helical" evidence="6">
    <location>
        <begin position="866"/>
        <end position="884"/>
    </location>
</feature>
<dbReference type="InterPro" id="IPR011081">
    <property type="entry name" value="Big_4"/>
</dbReference>
<protein>
    <recommendedName>
        <fullName evidence="4">Arabinogalactan endo-beta-1,4-galactanase</fullName>
        <ecNumber evidence="4">3.2.1.89</ecNumber>
    </recommendedName>
</protein>
<dbReference type="NCBIfam" id="TIGR01167">
    <property type="entry name" value="LPXTG_anchor"/>
    <property type="match status" value="1"/>
</dbReference>
<feature type="signal peptide" evidence="4">
    <location>
        <begin position="1"/>
        <end position="35"/>
    </location>
</feature>
<keyword evidence="3 4" id="KW-0326">Glycosidase</keyword>
<evidence type="ECO:0000256" key="6">
    <source>
        <dbReference type="SAM" id="Phobius"/>
    </source>
</evidence>
<dbReference type="PANTHER" id="PTHR34983">
    <property type="entry name" value="ARABINOGALACTAN ENDO-BETA-1,4-GALACTANASE A"/>
    <property type="match status" value="1"/>
</dbReference>
<dbReference type="InterPro" id="IPR011683">
    <property type="entry name" value="Glyco_hydro_53"/>
</dbReference>
<keyword evidence="6" id="KW-0472">Membrane</keyword>
<dbReference type="Proteomes" id="UP000632740">
    <property type="component" value="Unassembled WGS sequence"/>
</dbReference>
<feature type="chain" id="PRO_5039760954" description="Arabinogalactan endo-beta-1,4-galactanase" evidence="4">
    <location>
        <begin position="36"/>
        <end position="896"/>
    </location>
</feature>
<dbReference type="GO" id="GO:0045490">
    <property type="term" value="P:pectin catabolic process"/>
    <property type="evidence" value="ECO:0007669"/>
    <property type="project" value="TreeGrafter"/>
</dbReference>
<evidence type="ECO:0000256" key="4">
    <source>
        <dbReference type="RuleBase" id="RU361192"/>
    </source>
</evidence>
<dbReference type="Pfam" id="PF07745">
    <property type="entry name" value="Glyco_hydro_53"/>
    <property type="match status" value="1"/>
</dbReference>
<evidence type="ECO:0000256" key="3">
    <source>
        <dbReference type="ARBA" id="ARBA00023295"/>
    </source>
</evidence>
<name>A0A919U2C2_9CELL</name>
<evidence type="ECO:0000256" key="1">
    <source>
        <dbReference type="ARBA" id="ARBA00010687"/>
    </source>
</evidence>
<accession>A0A919U2C2</accession>
<gene>
    <name evidence="8" type="ORF">Cch01nite_20460</name>
</gene>
<feature type="region of interest" description="Disordered" evidence="5">
    <location>
        <begin position="728"/>
        <end position="780"/>
    </location>
</feature>
<evidence type="ECO:0000256" key="2">
    <source>
        <dbReference type="ARBA" id="ARBA00022801"/>
    </source>
</evidence>
<keyword evidence="9" id="KW-1185">Reference proteome</keyword>
<dbReference type="InterPro" id="IPR017853">
    <property type="entry name" value="GH"/>
</dbReference>
<organism evidence="8 9">
    <name type="scientific">Cellulomonas chitinilytica</name>
    <dbReference type="NCBI Taxonomy" id="398759"/>
    <lineage>
        <taxon>Bacteria</taxon>
        <taxon>Bacillati</taxon>
        <taxon>Actinomycetota</taxon>
        <taxon>Actinomycetes</taxon>
        <taxon>Micrococcales</taxon>
        <taxon>Cellulomonadaceae</taxon>
        <taxon>Cellulomonas</taxon>
    </lineage>
</organism>
<evidence type="ECO:0000313" key="9">
    <source>
        <dbReference type="Proteomes" id="UP000632740"/>
    </source>
</evidence>
<dbReference type="Gene3D" id="2.60.120.260">
    <property type="entry name" value="Galactose-binding domain-like"/>
    <property type="match status" value="1"/>
</dbReference>
<comment type="caution">
    <text evidence="8">The sequence shown here is derived from an EMBL/GenBank/DDBJ whole genome shotgun (WGS) entry which is preliminary data.</text>
</comment>
<dbReference type="Pfam" id="PF07532">
    <property type="entry name" value="Big_4"/>
    <property type="match status" value="1"/>
</dbReference>
<keyword evidence="6" id="KW-0812">Transmembrane</keyword>
<feature type="compositionally biased region" description="Low complexity" evidence="5">
    <location>
        <begin position="733"/>
        <end position="780"/>
    </location>
</feature>
<proteinExistence type="inferred from homology"/>
<dbReference type="GO" id="GO:0031218">
    <property type="term" value="F:arabinogalactan endo-1,4-beta-galactosidase activity"/>
    <property type="evidence" value="ECO:0007669"/>
    <property type="project" value="UniProtKB-EC"/>
</dbReference>